<dbReference type="Proteomes" id="UP000828048">
    <property type="component" value="Chromosome 11"/>
</dbReference>
<keyword evidence="2" id="KW-1185">Reference proteome</keyword>
<evidence type="ECO:0000313" key="2">
    <source>
        <dbReference type="Proteomes" id="UP000828048"/>
    </source>
</evidence>
<reference evidence="1 2" key="1">
    <citation type="journal article" date="2021" name="Hortic Res">
        <title>High-quality reference genome and annotation aids understanding of berry development for evergreen blueberry (Vaccinium darrowii).</title>
        <authorList>
            <person name="Yu J."/>
            <person name="Hulse-Kemp A.M."/>
            <person name="Babiker E."/>
            <person name="Staton M."/>
        </authorList>
    </citation>
    <scope>NUCLEOTIDE SEQUENCE [LARGE SCALE GENOMIC DNA]</scope>
    <source>
        <strain evidence="2">cv. NJ 8807/NJ 8810</strain>
        <tissue evidence="1">Young leaf</tissue>
    </source>
</reference>
<protein>
    <submittedName>
        <fullName evidence="1">Uncharacterized protein</fullName>
    </submittedName>
</protein>
<proteinExistence type="predicted"/>
<evidence type="ECO:0000313" key="1">
    <source>
        <dbReference type="EMBL" id="KAH7855183.1"/>
    </source>
</evidence>
<sequence>MFGSTLPPVLDHPIPPQIPLRHLQMRSPLAHCELPLEIARQRIYLSVSALYHYSLHSRLTIRRPTPKSESKSKNTHHLRRKLAARATIRSELMP</sequence>
<dbReference type="EMBL" id="CM037161">
    <property type="protein sequence ID" value="KAH7855183.1"/>
    <property type="molecule type" value="Genomic_DNA"/>
</dbReference>
<organism evidence="1 2">
    <name type="scientific">Vaccinium darrowii</name>
    <dbReference type="NCBI Taxonomy" id="229202"/>
    <lineage>
        <taxon>Eukaryota</taxon>
        <taxon>Viridiplantae</taxon>
        <taxon>Streptophyta</taxon>
        <taxon>Embryophyta</taxon>
        <taxon>Tracheophyta</taxon>
        <taxon>Spermatophyta</taxon>
        <taxon>Magnoliopsida</taxon>
        <taxon>eudicotyledons</taxon>
        <taxon>Gunneridae</taxon>
        <taxon>Pentapetalae</taxon>
        <taxon>asterids</taxon>
        <taxon>Ericales</taxon>
        <taxon>Ericaceae</taxon>
        <taxon>Vaccinioideae</taxon>
        <taxon>Vaccinieae</taxon>
        <taxon>Vaccinium</taxon>
    </lineage>
</organism>
<accession>A0ACB7YNV7</accession>
<name>A0ACB7YNV7_9ERIC</name>
<gene>
    <name evidence="1" type="ORF">Vadar_022213</name>
</gene>
<comment type="caution">
    <text evidence="1">The sequence shown here is derived from an EMBL/GenBank/DDBJ whole genome shotgun (WGS) entry which is preliminary data.</text>
</comment>